<dbReference type="PANTHER" id="PTHR36427">
    <property type="entry name" value="54S RIBOSOMAL PROTEIN L1, MITOCHONDRIAL"/>
    <property type="match status" value="1"/>
</dbReference>
<evidence type="ECO:0000256" key="1">
    <source>
        <dbReference type="ARBA" id="ARBA00010531"/>
    </source>
</evidence>
<evidence type="ECO:0000256" key="6">
    <source>
        <dbReference type="ARBA" id="ARBA00022884"/>
    </source>
</evidence>
<evidence type="ECO:0000256" key="11">
    <source>
        <dbReference type="RuleBase" id="RU000659"/>
    </source>
</evidence>
<dbReference type="RefSeq" id="WP_100705591.1">
    <property type="nucleotide sequence ID" value="NZ_NPDL01000002.1"/>
</dbReference>
<dbReference type="EMBL" id="NPDN01000002">
    <property type="protein sequence ID" value="PJZ26794.1"/>
    <property type="molecule type" value="Genomic_DNA"/>
</dbReference>
<dbReference type="InterPro" id="IPR002143">
    <property type="entry name" value="Ribosomal_uL1"/>
</dbReference>
<evidence type="ECO:0000313" key="13">
    <source>
        <dbReference type="Proteomes" id="UP000232196"/>
    </source>
</evidence>
<dbReference type="FunFam" id="3.40.50.790:FF:000001">
    <property type="entry name" value="50S ribosomal protein L1"/>
    <property type="match status" value="1"/>
</dbReference>
<dbReference type="Gene3D" id="3.40.50.790">
    <property type="match status" value="1"/>
</dbReference>
<comment type="subunit">
    <text evidence="10">Part of the 50S ribosomal subunit.</text>
</comment>
<dbReference type="InterPro" id="IPR005878">
    <property type="entry name" value="Ribosom_uL1_bac-type"/>
</dbReference>
<dbReference type="Gene3D" id="3.30.190.20">
    <property type="match status" value="1"/>
</dbReference>
<protein>
    <recommendedName>
        <fullName evidence="9 10">Large ribosomal subunit protein uL1</fullName>
    </recommendedName>
</protein>
<dbReference type="GO" id="GO:0006412">
    <property type="term" value="P:translation"/>
    <property type="evidence" value="ECO:0007669"/>
    <property type="project" value="UniProtKB-UniRule"/>
</dbReference>
<dbReference type="NCBIfam" id="TIGR01169">
    <property type="entry name" value="rplA_bact"/>
    <property type="match status" value="1"/>
</dbReference>
<comment type="function">
    <text evidence="10">Protein L1 is also a translational repressor protein, it controls the translation of the L11 operon by binding to its mRNA.</text>
</comment>
<evidence type="ECO:0000256" key="7">
    <source>
        <dbReference type="ARBA" id="ARBA00022980"/>
    </source>
</evidence>
<dbReference type="OrthoDB" id="9803740at2"/>
<dbReference type="GO" id="GO:0000049">
    <property type="term" value="F:tRNA binding"/>
    <property type="evidence" value="ECO:0007669"/>
    <property type="project" value="UniProtKB-KW"/>
</dbReference>
<comment type="caution">
    <text evidence="12">The sequence shown here is derived from an EMBL/GenBank/DDBJ whole genome shotgun (WGS) entry which is preliminary data.</text>
</comment>
<sequence>MKRGKKYRAAKEKVDATKVYPIDKAVELAQASSYSKFDGTIEIATKVNYKSLQNVRGTISLPHGTGKLVRVLVFCKGDKQNDAKNAGAEFVGDMDLIEKVAGGWTDFDACVATPDMMKEVGKLGPILGRKGLMPKPKAGTVTNDVAKAVGELKSGRIEYRPDKGGVVHLGVGKVSFDHTKLVENIRTVVQTLLRDKPSDAKGDYLKTFSVSPTMGAGVKVDVKELVNTSI</sequence>
<dbReference type="SUPFAM" id="SSF56808">
    <property type="entry name" value="Ribosomal protein L1"/>
    <property type="match status" value="1"/>
</dbReference>
<dbReference type="InterPro" id="IPR016095">
    <property type="entry name" value="Ribosomal_uL1_3-a/b-sand"/>
</dbReference>
<dbReference type="GO" id="GO:0006417">
    <property type="term" value="P:regulation of translation"/>
    <property type="evidence" value="ECO:0007669"/>
    <property type="project" value="UniProtKB-KW"/>
</dbReference>
<evidence type="ECO:0000256" key="8">
    <source>
        <dbReference type="ARBA" id="ARBA00023274"/>
    </source>
</evidence>
<keyword evidence="4 10" id="KW-0699">rRNA-binding</keyword>
<evidence type="ECO:0000256" key="9">
    <source>
        <dbReference type="ARBA" id="ARBA00035241"/>
    </source>
</evidence>
<name>A0A2M9XGL2_9LEPT</name>
<dbReference type="HAMAP" id="MF_01318_B">
    <property type="entry name" value="Ribosomal_uL1_B"/>
    <property type="match status" value="1"/>
</dbReference>
<dbReference type="InterPro" id="IPR023673">
    <property type="entry name" value="Ribosomal_uL1_CS"/>
</dbReference>
<comment type="function">
    <text evidence="10">Binds directly to 23S rRNA. The L1 stalk is quite mobile in the ribosome, and is involved in E site tRNA release.</text>
</comment>
<proteinExistence type="inferred from homology"/>
<dbReference type="CDD" id="cd00403">
    <property type="entry name" value="Ribosomal_L1"/>
    <property type="match status" value="1"/>
</dbReference>
<dbReference type="Pfam" id="PF00687">
    <property type="entry name" value="Ribosomal_L1"/>
    <property type="match status" value="1"/>
</dbReference>
<dbReference type="Proteomes" id="UP000232196">
    <property type="component" value="Unassembled WGS sequence"/>
</dbReference>
<accession>A0A2M9XGL2</accession>
<evidence type="ECO:0000313" key="12">
    <source>
        <dbReference type="EMBL" id="PJZ26794.1"/>
    </source>
</evidence>
<evidence type="ECO:0000256" key="4">
    <source>
        <dbReference type="ARBA" id="ARBA00022730"/>
    </source>
</evidence>
<dbReference type="InterPro" id="IPR023674">
    <property type="entry name" value="Ribosomal_uL1-like"/>
</dbReference>
<dbReference type="GO" id="GO:0019843">
    <property type="term" value="F:rRNA binding"/>
    <property type="evidence" value="ECO:0007669"/>
    <property type="project" value="UniProtKB-UniRule"/>
</dbReference>
<evidence type="ECO:0000256" key="2">
    <source>
        <dbReference type="ARBA" id="ARBA00022491"/>
    </source>
</evidence>
<keyword evidence="3 10" id="KW-0820">tRNA-binding</keyword>
<comment type="similarity">
    <text evidence="1 10 11">Belongs to the universal ribosomal protein uL1 family.</text>
</comment>
<keyword evidence="6 10" id="KW-0694">RNA-binding</keyword>
<keyword evidence="13" id="KW-1185">Reference proteome</keyword>
<keyword evidence="8 10" id="KW-0687">Ribonucleoprotein</keyword>
<gene>
    <name evidence="10" type="primary">rplA</name>
    <name evidence="12" type="ORF">CH357_04700</name>
</gene>
<evidence type="ECO:0000256" key="5">
    <source>
        <dbReference type="ARBA" id="ARBA00022845"/>
    </source>
</evidence>
<keyword evidence="5 10" id="KW-0810">Translation regulation</keyword>
<dbReference type="PIRSF" id="PIRSF002155">
    <property type="entry name" value="Ribosomal_L1"/>
    <property type="match status" value="1"/>
</dbReference>
<reference evidence="12 13" key="1">
    <citation type="submission" date="2017-07" db="EMBL/GenBank/DDBJ databases">
        <title>Leptospira spp. isolated from tropical soils.</title>
        <authorList>
            <person name="Thibeaux R."/>
            <person name="Iraola G."/>
            <person name="Ferres I."/>
            <person name="Bierque E."/>
            <person name="Girault D."/>
            <person name="Soupe-Gilbert M.-E."/>
            <person name="Picardeau M."/>
            <person name="Goarant C."/>
        </authorList>
    </citation>
    <scope>NUCLEOTIDE SEQUENCE [LARGE SCALE GENOMIC DNA]</scope>
    <source>
        <strain evidence="12 13">MCA1-C-A1</strain>
    </source>
</reference>
<dbReference type="PANTHER" id="PTHR36427:SF3">
    <property type="entry name" value="LARGE RIBOSOMAL SUBUNIT PROTEIN UL1M"/>
    <property type="match status" value="1"/>
</dbReference>
<dbReference type="GO" id="GO:0015934">
    <property type="term" value="C:large ribosomal subunit"/>
    <property type="evidence" value="ECO:0007669"/>
    <property type="project" value="InterPro"/>
</dbReference>
<dbReference type="InterPro" id="IPR028364">
    <property type="entry name" value="Ribosomal_uL1/biogenesis"/>
</dbReference>
<organism evidence="12 13">
    <name type="scientific">Leptospira hartskeerlii</name>
    <dbReference type="NCBI Taxonomy" id="2023177"/>
    <lineage>
        <taxon>Bacteria</taxon>
        <taxon>Pseudomonadati</taxon>
        <taxon>Spirochaetota</taxon>
        <taxon>Spirochaetia</taxon>
        <taxon>Leptospirales</taxon>
        <taxon>Leptospiraceae</taxon>
        <taxon>Leptospira</taxon>
    </lineage>
</organism>
<keyword evidence="7 10" id="KW-0689">Ribosomal protein</keyword>
<evidence type="ECO:0000256" key="3">
    <source>
        <dbReference type="ARBA" id="ARBA00022555"/>
    </source>
</evidence>
<dbReference type="AlphaFoldDB" id="A0A2M9XGL2"/>
<dbReference type="GO" id="GO:0003735">
    <property type="term" value="F:structural constituent of ribosome"/>
    <property type="evidence" value="ECO:0007669"/>
    <property type="project" value="InterPro"/>
</dbReference>
<dbReference type="PROSITE" id="PS01199">
    <property type="entry name" value="RIBOSOMAL_L1"/>
    <property type="match status" value="1"/>
</dbReference>
<evidence type="ECO:0000256" key="10">
    <source>
        <dbReference type="HAMAP-Rule" id="MF_01318"/>
    </source>
</evidence>
<keyword evidence="2 10" id="KW-0678">Repressor</keyword>